<dbReference type="AlphaFoldDB" id="A0AB33VD81"/>
<evidence type="ECO:0008006" key="3">
    <source>
        <dbReference type="Google" id="ProtNLM"/>
    </source>
</evidence>
<dbReference type="EMBL" id="AAKL01000024">
    <property type="protein sequence ID" value="EAP72767.1"/>
    <property type="molecule type" value="Genomic_DNA"/>
</dbReference>
<organism evidence="1 2">
    <name type="scientific">Ralstonia solanacearum (strain UW551)</name>
    <dbReference type="NCBI Taxonomy" id="342110"/>
    <lineage>
        <taxon>Bacteria</taxon>
        <taxon>Pseudomonadati</taxon>
        <taxon>Pseudomonadota</taxon>
        <taxon>Betaproteobacteria</taxon>
        <taxon>Burkholderiales</taxon>
        <taxon>Burkholderiaceae</taxon>
        <taxon>Ralstonia</taxon>
        <taxon>Ralstonia solanacearum species complex</taxon>
    </lineage>
</organism>
<gene>
    <name evidence="1" type="ORF">RRSL_02405</name>
</gene>
<dbReference type="Proteomes" id="UP000005933">
    <property type="component" value="Unassembled WGS sequence"/>
</dbReference>
<evidence type="ECO:0000313" key="1">
    <source>
        <dbReference type="EMBL" id="EAP72767.1"/>
    </source>
</evidence>
<evidence type="ECO:0000313" key="2">
    <source>
        <dbReference type="Proteomes" id="UP000005933"/>
    </source>
</evidence>
<sequence>MSNEKGAAADNAQVMHSIGQLTGAVQAMHQGLTARIEDIRADVRRMEAAQGERMDRIEDSLGKRIDALEASVAKRIDSLGTRVTALEQEDKRQIEKTAKLSALGGGVGGALATVAVELIKRM</sequence>
<accession>A0AB33VD81</accession>
<comment type="caution">
    <text evidence="1">The sequence shown here is derived from an EMBL/GenBank/DDBJ whole genome shotgun (WGS) entry which is preliminary data.</text>
</comment>
<dbReference type="RefSeq" id="WP_003263571.1">
    <property type="nucleotide sequence ID" value="NZ_AAKL01000024.1"/>
</dbReference>
<proteinExistence type="predicted"/>
<reference evidence="1 2" key="1">
    <citation type="journal article" date="2006" name="Mol. Plant Microbe Interact.">
        <title>Identification of open reading frames unique to a select agent: Ralstonia solanacearum race 3 biovar 2.</title>
        <authorList>
            <person name="Gabriel D.W."/>
            <person name="Allen C."/>
            <person name="Schell M."/>
            <person name="Denny T.P."/>
            <person name="Greenberg J.T."/>
            <person name="Duan Y.P."/>
            <person name="Flores-Cruz Z."/>
            <person name="Huang Q."/>
            <person name="Clifford J.M."/>
            <person name="Presting G."/>
            <person name="Gonzalez E.T."/>
            <person name="Reddy J."/>
            <person name="Elphinstone J."/>
            <person name="Swanson J."/>
            <person name="Yao J."/>
            <person name="Mulholland V."/>
            <person name="Liu L."/>
            <person name="Farmerie W."/>
            <person name="Patnaikuni M."/>
            <person name="Balogh B."/>
            <person name="Norman D."/>
            <person name="Alvarez A."/>
            <person name="Castillo J.A."/>
            <person name="Jones J."/>
            <person name="Saddler G."/>
            <person name="Walunas T."/>
            <person name="Zhukov A."/>
            <person name="Mikhailova N."/>
        </authorList>
    </citation>
    <scope>NUCLEOTIDE SEQUENCE [LARGE SCALE GENOMIC DNA]</scope>
    <source>
        <strain evidence="1 2">UW551</strain>
    </source>
</reference>
<protein>
    <recommendedName>
        <fullName evidence="3">DUF1640 domain-containing protein</fullName>
    </recommendedName>
</protein>
<name>A0AB33VD81_RALSU</name>